<dbReference type="InterPro" id="IPR049166">
    <property type="entry name" value="GH39_cat"/>
</dbReference>
<dbReference type="OrthoDB" id="15153at2759"/>
<dbReference type="EnsemblMetazoa" id="XM_038208743.1">
    <property type="protein sequence ID" value="XP_038064671.1"/>
    <property type="gene ID" value="LOC119735037"/>
</dbReference>
<dbReference type="FunFam" id="3.20.20.80:FF:000245">
    <property type="entry name" value="Histone H2B"/>
    <property type="match status" value="1"/>
</dbReference>
<evidence type="ECO:0000259" key="7">
    <source>
        <dbReference type="Pfam" id="PF21200"/>
    </source>
</evidence>
<dbReference type="Pfam" id="PF01229">
    <property type="entry name" value="Glyco_hydro_39"/>
    <property type="match status" value="1"/>
</dbReference>
<dbReference type="GO" id="GO:0005975">
    <property type="term" value="P:carbohydrate metabolic process"/>
    <property type="evidence" value="ECO:0007669"/>
    <property type="project" value="InterPro"/>
</dbReference>
<dbReference type="EnsemblMetazoa" id="XM_038208729.1">
    <property type="protein sequence ID" value="XP_038064657.1"/>
    <property type="gene ID" value="LOC119735037"/>
</dbReference>
<keyword evidence="5" id="KW-0812">Transmembrane</keyword>
<feature type="transmembrane region" description="Helical" evidence="5">
    <location>
        <begin position="6"/>
        <end position="23"/>
    </location>
</feature>
<dbReference type="PANTHER" id="PTHR12631:SF8">
    <property type="entry name" value="ALPHA-L-IDURONIDASE"/>
    <property type="match status" value="1"/>
</dbReference>
<dbReference type="InterPro" id="IPR051923">
    <property type="entry name" value="Glycosyl_Hydrolase_39"/>
</dbReference>
<protein>
    <recommendedName>
        <fullName evidence="10">Alpha-L-iduronidase</fullName>
    </recommendedName>
</protein>
<dbReference type="RefSeq" id="XP_038064657.1">
    <property type="nucleotide sequence ID" value="XM_038208729.1"/>
</dbReference>
<evidence type="ECO:0000256" key="4">
    <source>
        <dbReference type="PIRSR" id="PIRSR600514-1"/>
    </source>
</evidence>
<dbReference type="InterPro" id="IPR000514">
    <property type="entry name" value="Glyco_hydro_39"/>
</dbReference>
<evidence type="ECO:0000256" key="5">
    <source>
        <dbReference type="SAM" id="Phobius"/>
    </source>
</evidence>
<feature type="domain" description="Alpha-L-iduronidase C-terminal" evidence="7">
    <location>
        <begin position="551"/>
        <end position="640"/>
    </location>
</feature>
<evidence type="ECO:0000256" key="3">
    <source>
        <dbReference type="ARBA" id="ARBA00023295"/>
    </source>
</evidence>
<dbReference type="AlphaFoldDB" id="A0A914AMC4"/>
<organism evidence="8 9">
    <name type="scientific">Patiria miniata</name>
    <name type="common">Bat star</name>
    <name type="synonym">Asterina miniata</name>
    <dbReference type="NCBI Taxonomy" id="46514"/>
    <lineage>
        <taxon>Eukaryota</taxon>
        <taxon>Metazoa</taxon>
        <taxon>Echinodermata</taxon>
        <taxon>Eleutherozoa</taxon>
        <taxon>Asterozoa</taxon>
        <taxon>Asteroidea</taxon>
        <taxon>Valvatacea</taxon>
        <taxon>Valvatida</taxon>
        <taxon>Asterinidae</taxon>
        <taxon>Patiria</taxon>
    </lineage>
</organism>
<evidence type="ECO:0000259" key="6">
    <source>
        <dbReference type="Pfam" id="PF01229"/>
    </source>
</evidence>
<dbReference type="PANTHER" id="PTHR12631">
    <property type="entry name" value="ALPHA-L-IDURONIDASE"/>
    <property type="match status" value="1"/>
</dbReference>
<dbReference type="GeneID" id="119735037"/>
<accession>A0A914AMC4</accession>
<dbReference type="GO" id="GO:0003940">
    <property type="term" value="F:L-iduronidase activity"/>
    <property type="evidence" value="ECO:0007669"/>
    <property type="project" value="TreeGrafter"/>
</dbReference>
<dbReference type="OMA" id="RYETWNE"/>
<comment type="similarity">
    <text evidence="1">Belongs to the glycosyl hydrolase 39 family.</text>
</comment>
<evidence type="ECO:0000313" key="8">
    <source>
        <dbReference type="EnsemblMetazoa" id="XP_038064671.1"/>
    </source>
</evidence>
<dbReference type="InterPro" id="IPR013783">
    <property type="entry name" value="Ig-like_fold"/>
</dbReference>
<dbReference type="RefSeq" id="XP_038064665.1">
    <property type="nucleotide sequence ID" value="XM_038208737.1"/>
</dbReference>
<evidence type="ECO:0000256" key="1">
    <source>
        <dbReference type="ARBA" id="ARBA00008875"/>
    </source>
</evidence>
<dbReference type="Gene3D" id="2.60.40.10">
    <property type="entry name" value="Immunoglobulins"/>
    <property type="match status" value="1"/>
</dbReference>
<dbReference type="FunFam" id="2.60.40.1500:FF:000002">
    <property type="entry name" value="Iduronidase alpha-L"/>
    <property type="match status" value="1"/>
</dbReference>
<dbReference type="SUPFAM" id="SSF51445">
    <property type="entry name" value="(Trans)glycosidases"/>
    <property type="match status" value="1"/>
</dbReference>
<feature type="domain" description="Glycosyl hydrolases family 39 N-terminal catalytic" evidence="6">
    <location>
        <begin position="29"/>
        <end position="509"/>
    </location>
</feature>
<dbReference type="Gene3D" id="2.60.40.1500">
    <property type="entry name" value="Glycosyl hydrolase domain, family 39"/>
    <property type="match status" value="1"/>
</dbReference>
<dbReference type="EnsemblMetazoa" id="XM_038208737.1">
    <property type="protein sequence ID" value="XP_038064665.1"/>
    <property type="gene ID" value="LOC119735037"/>
</dbReference>
<keyword evidence="5" id="KW-0472">Membrane</keyword>
<dbReference type="InterPro" id="IPR049165">
    <property type="entry name" value="GH39_as"/>
</dbReference>
<dbReference type="Pfam" id="PF21200">
    <property type="entry name" value="Glyco_hydro_39_C"/>
    <property type="match status" value="1"/>
</dbReference>
<name>A0A914AMC4_PATMI</name>
<evidence type="ECO:0008006" key="10">
    <source>
        <dbReference type="Google" id="ProtNLM"/>
    </source>
</evidence>
<feature type="active site" description="Proton donor" evidence="4">
    <location>
        <position position="178"/>
    </location>
</feature>
<dbReference type="Proteomes" id="UP000887568">
    <property type="component" value="Unplaced"/>
</dbReference>
<keyword evidence="2" id="KW-0378">Hydrolase</keyword>
<dbReference type="InterPro" id="IPR017853">
    <property type="entry name" value="GH"/>
</dbReference>
<dbReference type="PROSITE" id="PS01027">
    <property type="entry name" value="GLYCOSYL_HYDROL_F39"/>
    <property type="match status" value="1"/>
</dbReference>
<dbReference type="SUPFAM" id="SSF51011">
    <property type="entry name" value="Glycosyl hydrolase domain"/>
    <property type="match status" value="1"/>
</dbReference>
<keyword evidence="3" id="KW-0326">Glycosidase</keyword>
<evidence type="ECO:0000256" key="2">
    <source>
        <dbReference type="ARBA" id="ARBA00022801"/>
    </source>
</evidence>
<dbReference type="RefSeq" id="XP_038064671.1">
    <property type="nucleotide sequence ID" value="XM_038208743.1"/>
</dbReference>
<keyword evidence="9" id="KW-1185">Reference proteome</keyword>
<keyword evidence="5" id="KW-1133">Transmembrane helix</keyword>
<dbReference type="InterPro" id="IPR049167">
    <property type="entry name" value="GH39_C"/>
</dbReference>
<dbReference type="PRINTS" id="PR00745">
    <property type="entry name" value="GLHYDRLASE39"/>
</dbReference>
<reference evidence="8" key="1">
    <citation type="submission" date="2022-11" db="UniProtKB">
        <authorList>
            <consortium name="EnsemblMetazoa"/>
        </authorList>
    </citation>
    <scope>IDENTIFICATION</scope>
</reference>
<evidence type="ECO:0000313" key="9">
    <source>
        <dbReference type="Proteomes" id="UP000887568"/>
    </source>
</evidence>
<dbReference type="Gene3D" id="3.20.20.80">
    <property type="entry name" value="Glycosidases"/>
    <property type="match status" value="1"/>
</dbReference>
<proteinExistence type="inferred from homology"/>
<sequence length="642" mass="73019">MRLADVYVSCIPLMMLVVSISAWKYNFLVEVDKTVADLNNFWASTGFCPPLPHQKSSEYFLSESEVQNLILLGSVPHGGIQQVRIHWLLDLIQLSVDNSTGQISFNFDLLDQLIDRLWSNGLRPGFELMGNPSNWYTDFEDAHQVYMWKDMVTVLAKRYIDRYGLDYVAEWNFESWNEPDNKDFDNLNFTVKGFLNYYDACSEGLRAASPKLRFGGPAGGCHDPSHSVICWALLQHCENGTNYFTGENGVRIDFISFHHKGKGHSMYILDKEIQTIEYIQRNYPRLSGVPIFNDEADPLVGWSKPEQWRADATYAAVVVKVIAQHQNLLIRQRPDMNYTLLSNDNGFLDFNPHFFTQRTLVARFQMNKTHPPSIQTVKKPVLSVMGLLALLGEMQVQVIPDTGRDVNNDSDVGILASVHHPSRANGSYDSWQGSIIIYNSNDTSNLAGMDSVKLTIKGVPTTTQNVVYVVYLVNNTHGNPYRLWKMFGKPVYPTRKQFLEIRKHQDPVRIEGPALFTAPQMIFTFNLSKPGVMLFHVCTKPTGSPPQVQALKLHAVTQSDVLLHWDDVPSRCLLTYQVELSATEQGQYLQISDVDFIFTSYLYSIDTGNQMSSNVSTKGWYRVRAVDYWNQPGDYSTPVELK</sequence>